<dbReference type="NCBIfam" id="TIGR03696">
    <property type="entry name" value="Rhs_assc_core"/>
    <property type="match status" value="1"/>
</dbReference>
<evidence type="ECO:0000256" key="2">
    <source>
        <dbReference type="SAM" id="MobiDB-lite"/>
    </source>
</evidence>
<dbReference type="PANTHER" id="PTHR32305:SF15">
    <property type="entry name" value="PROTEIN RHSA-RELATED"/>
    <property type="match status" value="1"/>
</dbReference>
<dbReference type="Proteomes" id="UP000070352">
    <property type="component" value="Unassembled WGS sequence"/>
</dbReference>
<keyword evidence="1" id="KW-0677">Repeat</keyword>
<name>A0A135L677_9BACI</name>
<keyword evidence="5" id="KW-1185">Reference proteome</keyword>
<evidence type="ECO:0000259" key="3">
    <source>
        <dbReference type="Pfam" id="PF25023"/>
    </source>
</evidence>
<gene>
    <name evidence="4" type="ORF">U473_11105</name>
</gene>
<dbReference type="STRING" id="1413211.U473_11105"/>
<dbReference type="RefSeq" id="WP_068726309.1">
    <property type="nucleotide sequence ID" value="NZ_LSKU01000001.1"/>
</dbReference>
<dbReference type="Pfam" id="PF05593">
    <property type="entry name" value="RHS_repeat"/>
    <property type="match status" value="1"/>
</dbReference>
<feature type="domain" description="Teneurin-like YD-shell" evidence="3">
    <location>
        <begin position="563"/>
        <end position="658"/>
    </location>
</feature>
<feature type="compositionally biased region" description="Low complexity" evidence="2">
    <location>
        <begin position="460"/>
        <end position="474"/>
    </location>
</feature>
<dbReference type="Gene3D" id="2.40.128.720">
    <property type="match status" value="1"/>
</dbReference>
<proteinExistence type="predicted"/>
<dbReference type="PANTHER" id="PTHR32305">
    <property type="match status" value="1"/>
</dbReference>
<dbReference type="AlphaFoldDB" id="A0A135L677"/>
<dbReference type="EMBL" id="LSKU01000001">
    <property type="protein sequence ID" value="KXG44501.1"/>
    <property type="molecule type" value="Genomic_DNA"/>
</dbReference>
<dbReference type="InterPro" id="IPR006530">
    <property type="entry name" value="YD"/>
</dbReference>
<evidence type="ECO:0000256" key="1">
    <source>
        <dbReference type="ARBA" id="ARBA00022737"/>
    </source>
</evidence>
<dbReference type="Pfam" id="PF25023">
    <property type="entry name" value="TEN_YD-shell"/>
    <property type="match status" value="3"/>
</dbReference>
<feature type="region of interest" description="Disordered" evidence="2">
    <location>
        <begin position="428"/>
        <end position="474"/>
    </location>
</feature>
<comment type="caution">
    <text evidence="4">The sequence shown here is derived from an EMBL/GenBank/DDBJ whole genome shotgun (WGS) entry which is preliminary data.</text>
</comment>
<protein>
    <recommendedName>
        <fullName evidence="3">Teneurin-like YD-shell domain-containing protein</fullName>
    </recommendedName>
</protein>
<dbReference type="InterPro" id="IPR031325">
    <property type="entry name" value="RHS_repeat"/>
</dbReference>
<dbReference type="InterPro" id="IPR022385">
    <property type="entry name" value="Rhs_assc_core"/>
</dbReference>
<sequence>MEVPIRFQIAQATDYRYNLAGQISSIEYEGATLNYRYDQVGRITEMSSPTSTDRFTYDLLGRIVQQDNVTMNKSISYQYDAVGNLLSLTNSEDRTTRYAYDNRYLMTQMIDPDDSVTIFEYDGLGRETVRKLANGNTIVKKYNPDGTLDQIENRNQDGIISSFNYEYDAYGNRIRQIEEDGAETRYIYDDLNRLIEVNYPLEKILSLRKDPNTPQDTTQQKDLKQDQGPTDLTDPTQNEKNNKNNNSKNTDKNEEKSNNVKNNLTSSIERNGFIYQFELLAFNNGNGNSDKAKGKGKKAQDNALYGEGFEETEPFYLIDRPGYLLEPQSKVQYTYDAVGNRLSMTNDQGIIQYKYNAADQLIQSGDTQYTYDGAGNLIQENGDRGEIQYLYNGANQLTEVLYQDESYAKYQYDAMGRKIYREEATWDYTQEPGEGQSKENNGKGQEKRNEKAQTNGKGNGSSKNNGKGNGYSKYNNPGQGLKLGIYKNGQYPNRLDITKSRYQYEGLSNLLLKEYGDKGSPYAEYYLGPMNQVVSRKMFGLHGLAEPGHDPELKTTGGLMYYQYDGLNTVSELTDRHGDIIERYRYDAFGGIFTGITAPYNRIAFTGQEYDEKTGLIDLNARMYNPVVGRFMSADTYPGTLANPLSQNRYAYVMNNPINMWDPTGHVPEWVRNRSSHYSESESSSRLVVNFWDFIDYYSRDTGWQLQRKERDQKYYYEYYKKSVYEQWDYVHHRVVWDKIVDEETGSEDLLLDSYNYELVEY</sequence>
<dbReference type="InterPro" id="IPR056823">
    <property type="entry name" value="TEN-like_YD-shell"/>
</dbReference>
<dbReference type="Gene3D" id="2.180.10.10">
    <property type="entry name" value="RHS repeat-associated core"/>
    <property type="match status" value="2"/>
</dbReference>
<dbReference type="OrthoDB" id="1432909at2"/>
<feature type="region of interest" description="Disordered" evidence="2">
    <location>
        <begin position="206"/>
        <end position="264"/>
    </location>
</feature>
<feature type="compositionally biased region" description="Basic and acidic residues" evidence="2">
    <location>
        <begin position="436"/>
        <end position="451"/>
    </location>
</feature>
<feature type="domain" description="Teneurin-like YD-shell" evidence="3">
    <location>
        <begin position="329"/>
        <end position="429"/>
    </location>
</feature>
<organism evidence="4 5">
    <name type="scientific">Tepidibacillus decaturensis</name>
    <dbReference type="NCBI Taxonomy" id="1413211"/>
    <lineage>
        <taxon>Bacteria</taxon>
        <taxon>Bacillati</taxon>
        <taxon>Bacillota</taxon>
        <taxon>Bacilli</taxon>
        <taxon>Bacillales</taxon>
        <taxon>Bacillaceae</taxon>
        <taxon>Tepidibacillus</taxon>
    </lineage>
</organism>
<reference evidence="4 5" key="1">
    <citation type="submission" date="2016-02" db="EMBL/GenBank/DDBJ databases">
        <title>Draft Genome for Tepidibacillus decaturensis nov. sp. Strain Z9, an Anaerobic, Moderately Thermophilic and Heterotrophic Bacterium from Deep Subsurface of the Illinois Basin, USA.</title>
        <authorList>
            <person name="Dong Y."/>
            <person name="Chang J.Y."/>
            <person name="Sanford R."/>
            <person name="Fouke B.W."/>
        </authorList>
    </citation>
    <scope>NUCLEOTIDE SEQUENCE [LARGE SCALE GENOMIC DNA]</scope>
    <source>
        <strain evidence="4 5">Z9</strain>
    </source>
</reference>
<accession>A0A135L677</accession>
<dbReference type="NCBIfam" id="TIGR01643">
    <property type="entry name" value="YD_repeat_2x"/>
    <property type="match status" value="1"/>
</dbReference>
<feature type="compositionally biased region" description="Basic and acidic residues" evidence="2">
    <location>
        <begin position="249"/>
        <end position="258"/>
    </location>
</feature>
<dbReference type="InterPro" id="IPR050708">
    <property type="entry name" value="T6SS_VgrG/RHS"/>
</dbReference>
<evidence type="ECO:0000313" key="4">
    <source>
        <dbReference type="EMBL" id="KXG44501.1"/>
    </source>
</evidence>
<feature type="domain" description="Teneurin-like YD-shell" evidence="3">
    <location>
        <begin position="10"/>
        <end position="138"/>
    </location>
</feature>
<evidence type="ECO:0000313" key="5">
    <source>
        <dbReference type="Proteomes" id="UP000070352"/>
    </source>
</evidence>